<dbReference type="AlphaFoldDB" id="A0A5B9DIQ1"/>
<proteinExistence type="predicted"/>
<dbReference type="OrthoDB" id="9796999at2"/>
<dbReference type="RefSeq" id="WP_147654813.1">
    <property type="nucleotide sequence ID" value="NZ_BMFM01000001.1"/>
</dbReference>
<keyword evidence="2" id="KW-1185">Reference proteome</keyword>
<dbReference type="Proteomes" id="UP000321062">
    <property type="component" value="Chromosome"/>
</dbReference>
<protein>
    <submittedName>
        <fullName evidence="1">Uncharacterized protein</fullName>
    </submittedName>
</protein>
<evidence type="ECO:0000313" key="2">
    <source>
        <dbReference type="Proteomes" id="UP000321062"/>
    </source>
</evidence>
<organism evidence="1 2">
    <name type="scientific">Paradevosia tibetensis</name>
    <dbReference type="NCBI Taxonomy" id="1447062"/>
    <lineage>
        <taxon>Bacteria</taxon>
        <taxon>Pseudomonadati</taxon>
        <taxon>Pseudomonadota</taxon>
        <taxon>Alphaproteobacteria</taxon>
        <taxon>Hyphomicrobiales</taxon>
        <taxon>Devosiaceae</taxon>
        <taxon>Paradevosia</taxon>
    </lineage>
</organism>
<dbReference type="Pfam" id="PF13376">
    <property type="entry name" value="OmdA"/>
    <property type="match status" value="1"/>
</dbReference>
<name>A0A5B9DIQ1_9HYPH</name>
<dbReference type="EMBL" id="CP041690">
    <property type="protein sequence ID" value="QEE18926.1"/>
    <property type="molecule type" value="Genomic_DNA"/>
</dbReference>
<reference evidence="1 2" key="1">
    <citation type="journal article" date="2015" name="Int. J. Syst. Evol. Microbiol.">
        <title>Youhaiella tibetensis gen. nov., sp. nov., isolated from subsurface sediment.</title>
        <authorList>
            <person name="Wang Y.X."/>
            <person name="Huang F.Q."/>
            <person name="Nogi Y."/>
            <person name="Pang S.J."/>
            <person name="Wang P.K."/>
            <person name="Lv J."/>
        </authorList>
    </citation>
    <scope>NUCLEOTIDE SEQUENCE [LARGE SCALE GENOMIC DNA]</scope>
    <source>
        <strain evidence="2">fig4</strain>
    </source>
</reference>
<dbReference type="KEGG" id="yti:FNA67_01470"/>
<gene>
    <name evidence="1" type="ORF">FNA67_01470</name>
</gene>
<sequence length="202" mass="22956">MAPVIPNPDKIREFETEAEFEAWMAANHRGETEIWVKYHKKGSGRRTIVYAEALDVALCYGWIDGIGKPFDAHSYLQRFTPRKAKSIWSQRNRDKVEKLIAAGRMTEHGLRQIEAAKADGRWDRAYASPGKMETPPDLLAAIEANPAAYVTFTQINATNRYALAFRTHNMKTEAGRRKKIATFVEMLARGEAPYPQAFKDKP</sequence>
<accession>A0A5B9DIQ1</accession>
<evidence type="ECO:0000313" key="1">
    <source>
        <dbReference type="EMBL" id="QEE18926.1"/>
    </source>
</evidence>